<dbReference type="SUPFAM" id="SSF46785">
    <property type="entry name" value="Winged helix' DNA-binding domain"/>
    <property type="match status" value="1"/>
</dbReference>
<dbReference type="Pfam" id="PF00891">
    <property type="entry name" value="Methyltransf_2"/>
    <property type="match status" value="1"/>
</dbReference>
<evidence type="ECO:0000256" key="4">
    <source>
        <dbReference type="PIRSR" id="PIRSR005739-1"/>
    </source>
</evidence>
<dbReference type="PROSITE" id="PS51683">
    <property type="entry name" value="SAM_OMT_II"/>
    <property type="match status" value="1"/>
</dbReference>
<dbReference type="Gene3D" id="1.10.10.10">
    <property type="entry name" value="Winged helix-like DNA-binding domain superfamily/Winged helix DNA-binding domain"/>
    <property type="match status" value="1"/>
</dbReference>
<dbReference type="InterPro" id="IPR036388">
    <property type="entry name" value="WH-like_DNA-bd_sf"/>
</dbReference>
<dbReference type="Pfam" id="PF08100">
    <property type="entry name" value="Dimerisation"/>
    <property type="match status" value="1"/>
</dbReference>
<dbReference type="Proteomes" id="UP000292958">
    <property type="component" value="Unassembled WGS sequence"/>
</dbReference>
<keyword evidence="3" id="KW-0949">S-adenosyl-L-methionine</keyword>
<dbReference type="InterPro" id="IPR001077">
    <property type="entry name" value="COMT_C"/>
</dbReference>
<dbReference type="InterPro" id="IPR029063">
    <property type="entry name" value="SAM-dependent_MTases_sf"/>
</dbReference>
<evidence type="ECO:0000313" key="7">
    <source>
        <dbReference type="EMBL" id="RZU42050.1"/>
    </source>
</evidence>
<evidence type="ECO:0000259" key="5">
    <source>
        <dbReference type="Pfam" id="PF00891"/>
    </source>
</evidence>
<dbReference type="RefSeq" id="WP_207231761.1">
    <property type="nucleotide sequence ID" value="NZ_SHKW01000001.1"/>
</dbReference>
<evidence type="ECO:0000256" key="3">
    <source>
        <dbReference type="ARBA" id="ARBA00022691"/>
    </source>
</evidence>
<organism evidence="7 8">
    <name type="scientific">Edaphobacter modestus</name>
    <dbReference type="NCBI Taxonomy" id="388466"/>
    <lineage>
        <taxon>Bacteria</taxon>
        <taxon>Pseudomonadati</taxon>
        <taxon>Acidobacteriota</taxon>
        <taxon>Terriglobia</taxon>
        <taxon>Terriglobales</taxon>
        <taxon>Acidobacteriaceae</taxon>
        <taxon>Edaphobacter</taxon>
    </lineage>
</organism>
<dbReference type="InterPro" id="IPR036390">
    <property type="entry name" value="WH_DNA-bd_sf"/>
</dbReference>
<dbReference type="SUPFAM" id="SSF53335">
    <property type="entry name" value="S-adenosyl-L-methionine-dependent methyltransferases"/>
    <property type="match status" value="1"/>
</dbReference>
<sequence length="341" mass="37301">MSTQASGPTPDHIMQTGLAFWASKTLLSAVEMGVFTELADGPGEFDDLSGRLGLHPRSARDFLDTLVALGFLQRTGDIYCNTPETDLFLDRRKPSYRGGILEMANSRLYGFWNHLTEALMTGLQQNEARNGSMAPTFEALYADPARLRGFLAAMSGISHGANIAIAKQAPWAKYMSFADLGTAQGDLAVQIALANPHLKGIGFDLAECGPIFEEYVAANKVSARVRFQPGNFFKDPVPQVDVITMGHILHDWNLEEKKMLVKKTFDALTPGGALVVYDSIIDDDRSQNSFGLMMSLNMLIETQGGFDYTGAECIGWMKEAGFREAYVEHLVGPDSMVVGIK</sequence>
<comment type="caution">
    <text evidence="7">The sequence shown here is derived from an EMBL/GenBank/DDBJ whole genome shotgun (WGS) entry which is preliminary data.</text>
</comment>
<accession>A0A4Q7YWH3</accession>
<reference evidence="7 8" key="1">
    <citation type="submission" date="2019-02" db="EMBL/GenBank/DDBJ databases">
        <title>Genomic Encyclopedia of Archaeal and Bacterial Type Strains, Phase II (KMG-II): from individual species to whole genera.</title>
        <authorList>
            <person name="Goeker M."/>
        </authorList>
    </citation>
    <scope>NUCLEOTIDE SEQUENCE [LARGE SCALE GENOMIC DNA]</scope>
    <source>
        <strain evidence="7 8">DSM 18101</strain>
    </source>
</reference>
<feature type="active site" description="Proton acceptor" evidence="4">
    <location>
        <position position="250"/>
    </location>
</feature>
<dbReference type="InterPro" id="IPR016461">
    <property type="entry name" value="COMT-like"/>
</dbReference>
<dbReference type="GO" id="GO:0008171">
    <property type="term" value="F:O-methyltransferase activity"/>
    <property type="evidence" value="ECO:0007669"/>
    <property type="project" value="InterPro"/>
</dbReference>
<keyword evidence="2" id="KW-0808">Transferase</keyword>
<feature type="domain" description="O-methyltransferase dimerisation" evidence="6">
    <location>
        <begin position="17"/>
        <end position="89"/>
    </location>
</feature>
<dbReference type="GO" id="GO:0046983">
    <property type="term" value="F:protein dimerization activity"/>
    <property type="evidence" value="ECO:0007669"/>
    <property type="project" value="InterPro"/>
</dbReference>
<dbReference type="InterPro" id="IPR012967">
    <property type="entry name" value="COMT_dimerisation"/>
</dbReference>
<name>A0A4Q7YWH3_9BACT</name>
<dbReference type="GO" id="GO:0032259">
    <property type="term" value="P:methylation"/>
    <property type="evidence" value="ECO:0007669"/>
    <property type="project" value="UniProtKB-KW"/>
</dbReference>
<dbReference type="EMBL" id="SHKW01000001">
    <property type="protein sequence ID" value="RZU42050.1"/>
    <property type="molecule type" value="Genomic_DNA"/>
</dbReference>
<feature type="domain" description="O-methyltransferase C-terminal" evidence="5">
    <location>
        <begin position="112"/>
        <end position="323"/>
    </location>
</feature>
<dbReference type="PANTHER" id="PTHR43712:SF2">
    <property type="entry name" value="O-METHYLTRANSFERASE CICE"/>
    <property type="match status" value="1"/>
</dbReference>
<keyword evidence="7" id="KW-0830">Ubiquinone</keyword>
<evidence type="ECO:0000313" key="8">
    <source>
        <dbReference type="Proteomes" id="UP000292958"/>
    </source>
</evidence>
<dbReference type="Gene3D" id="3.40.50.150">
    <property type="entry name" value="Vaccinia Virus protein VP39"/>
    <property type="match status" value="1"/>
</dbReference>
<evidence type="ECO:0000256" key="1">
    <source>
        <dbReference type="ARBA" id="ARBA00022603"/>
    </source>
</evidence>
<gene>
    <name evidence="7" type="ORF">BDD14_3595</name>
</gene>
<protein>
    <submittedName>
        <fullName evidence="7">Ubiquinone/menaquinone biosynthesis C-methylase UbiE</fullName>
    </submittedName>
</protein>
<dbReference type="PIRSF" id="PIRSF005739">
    <property type="entry name" value="O-mtase"/>
    <property type="match status" value="1"/>
</dbReference>
<proteinExistence type="predicted"/>
<evidence type="ECO:0000259" key="6">
    <source>
        <dbReference type="Pfam" id="PF08100"/>
    </source>
</evidence>
<keyword evidence="8" id="KW-1185">Reference proteome</keyword>
<dbReference type="AlphaFoldDB" id="A0A4Q7YWH3"/>
<keyword evidence="1 7" id="KW-0489">Methyltransferase</keyword>
<evidence type="ECO:0000256" key="2">
    <source>
        <dbReference type="ARBA" id="ARBA00022679"/>
    </source>
</evidence>
<dbReference type="PANTHER" id="PTHR43712">
    <property type="entry name" value="PUTATIVE (AFU_ORTHOLOGUE AFUA_4G14580)-RELATED"/>
    <property type="match status" value="1"/>
</dbReference>